<dbReference type="AlphaFoldDB" id="A0A428WWB2"/>
<sequence length="113" mass="13269">MTSRTLFVLKLKPGHADRVAELFAEHDRGDMPHEVGLTRRTLFRFHDLYFHLVEGPDDLLERLGKARERPDFRTINTELDAHLERYDPATWRDLRDSMAMPFYTWSTGPETPA</sequence>
<dbReference type="EMBL" id="QHHU01000010">
    <property type="protein sequence ID" value="RSM47371.1"/>
    <property type="molecule type" value="Genomic_DNA"/>
</dbReference>
<dbReference type="InterPro" id="IPR011008">
    <property type="entry name" value="Dimeric_a/b-barrel"/>
</dbReference>
<dbReference type="Pfam" id="PF04673">
    <property type="entry name" value="Cyclase_polyket"/>
    <property type="match status" value="1"/>
</dbReference>
<reference evidence="1 2" key="1">
    <citation type="submission" date="2018-05" db="EMBL/GenBank/DDBJ databases">
        <title>Evolution of GPA BGCs.</title>
        <authorList>
            <person name="Waglechner N."/>
            <person name="Wright G.D."/>
        </authorList>
    </citation>
    <scope>NUCLEOTIDE SEQUENCE [LARGE SCALE GENOMIC DNA]</scope>
    <source>
        <strain evidence="1 2">DSM 5908</strain>
    </source>
</reference>
<protein>
    <submittedName>
        <fullName evidence="1">TcmI family type II polyketide cyclase</fullName>
    </submittedName>
</protein>
<dbReference type="InterPro" id="IPR006765">
    <property type="entry name" value="Polyketide_synth_cyclase"/>
</dbReference>
<organism evidence="1 2">
    <name type="scientific">Amycolatopsis balhimycina DSM 5908</name>
    <dbReference type="NCBI Taxonomy" id="1081091"/>
    <lineage>
        <taxon>Bacteria</taxon>
        <taxon>Bacillati</taxon>
        <taxon>Actinomycetota</taxon>
        <taxon>Actinomycetes</taxon>
        <taxon>Pseudonocardiales</taxon>
        <taxon>Pseudonocardiaceae</taxon>
        <taxon>Amycolatopsis</taxon>
    </lineage>
</organism>
<evidence type="ECO:0000313" key="1">
    <source>
        <dbReference type="EMBL" id="RSM47371.1"/>
    </source>
</evidence>
<dbReference type="GO" id="GO:0030639">
    <property type="term" value="P:polyketide biosynthetic process"/>
    <property type="evidence" value="ECO:0007669"/>
    <property type="project" value="InterPro"/>
</dbReference>
<dbReference type="InterPro" id="IPR038474">
    <property type="entry name" value="Polyketide_synth_cyclase_sf"/>
</dbReference>
<dbReference type="OrthoDB" id="4147507at2"/>
<dbReference type="Gene3D" id="3.30.70.1090">
    <property type="entry name" value="Dimeric alpha+beta barrel"/>
    <property type="match status" value="1"/>
</dbReference>
<name>A0A428WWB2_AMYBA</name>
<evidence type="ECO:0000313" key="2">
    <source>
        <dbReference type="Proteomes" id="UP000286716"/>
    </source>
</evidence>
<dbReference type="RefSeq" id="WP_020639069.1">
    <property type="nucleotide sequence ID" value="NZ_QHHU01000010.1"/>
</dbReference>
<keyword evidence="2" id="KW-1185">Reference proteome</keyword>
<proteinExistence type="predicted"/>
<gene>
    <name evidence="1" type="ORF">DMA12_09095</name>
</gene>
<comment type="caution">
    <text evidence="1">The sequence shown here is derived from an EMBL/GenBank/DDBJ whole genome shotgun (WGS) entry which is preliminary data.</text>
</comment>
<dbReference type="Proteomes" id="UP000286716">
    <property type="component" value="Unassembled WGS sequence"/>
</dbReference>
<accession>A0A428WWB2</accession>
<dbReference type="SUPFAM" id="SSF54909">
    <property type="entry name" value="Dimeric alpha+beta barrel"/>
    <property type="match status" value="1"/>
</dbReference>